<keyword evidence="1" id="KW-0732">Signal</keyword>
<dbReference type="Pfam" id="PF07593">
    <property type="entry name" value="UnbV_ASPIC"/>
    <property type="match status" value="1"/>
</dbReference>
<reference evidence="3 4" key="1">
    <citation type="submission" date="2018-06" db="EMBL/GenBank/DDBJ databases">
        <title>Genomic Encyclopedia of Archaeal and Bacterial Type Strains, Phase II (KMG-II): from individual species to whole genera.</title>
        <authorList>
            <person name="Goeker M."/>
        </authorList>
    </citation>
    <scope>NUCLEOTIDE SEQUENCE [LARGE SCALE GENOMIC DNA]</scope>
    <source>
        <strain evidence="3 4">DSM 23241</strain>
    </source>
</reference>
<dbReference type="Proteomes" id="UP000249720">
    <property type="component" value="Unassembled WGS sequence"/>
</dbReference>
<dbReference type="PANTHER" id="PTHR16026:SF0">
    <property type="entry name" value="CARTILAGE ACIDIC PROTEIN 1"/>
    <property type="match status" value="1"/>
</dbReference>
<feature type="domain" description="ASPIC/UnbV" evidence="2">
    <location>
        <begin position="534"/>
        <end position="601"/>
    </location>
</feature>
<proteinExistence type="predicted"/>
<dbReference type="PANTHER" id="PTHR16026">
    <property type="entry name" value="CARTILAGE ACIDIC PROTEIN 1"/>
    <property type="match status" value="1"/>
</dbReference>
<keyword evidence="4" id="KW-1185">Reference proteome</keyword>
<dbReference type="EMBL" id="QKZV01000005">
    <property type="protein sequence ID" value="PZX62359.1"/>
    <property type="molecule type" value="Genomic_DNA"/>
</dbReference>
<accession>A0A2W7S5W1</accession>
<dbReference type="Gene3D" id="2.130.10.130">
    <property type="entry name" value="Integrin alpha, N-terminal"/>
    <property type="match status" value="4"/>
</dbReference>
<dbReference type="AlphaFoldDB" id="A0A2W7S5W1"/>
<dbReference type="OrthoDB" id="600363at2"/>
<protein>
    <submittedName>
        <fullName evidence="3">VCBS repeat protein</fullName>
    </submittedName>
</protein>
<gene>
    <name evidence="3" type="ORF">LX80_01841</name>
</gene>
<sequence>MFITINMLRKKETFWLVYSAVMVCVFASCTNTNRQTNQPLFKQLSAQQTGISFTNTVTDTREMNIFNYHNFYNGGGVAIGDINNDGKPDIFFTANQGENKLYLNEGNFHFKDITQQAGITSKHKWHTGVTMVDINGDGWLDIYVCNAGIMPGDDRANELYINQKNGTFKEEAAKYHLNDTGASTQAIFFDYDHDGDLDCFVLNNNPKSIESFGYKKDARLLRDAADGDRLYRNDNGMFTDVSAQAGLYGSAIAYGLGIAVGDVNNDGWEDIYVSNDFFEKDYLYINQKNGTFKEVSNTALGHMSNGSMGNDMADFDNDGYLDIFTAEMLPESDYRLKTTVKFDDYDVQNAKNVLDYHHQFTGNCLQLNNQNGTFSEIAQLAGVDATGWSWCPLWFDFDNDGKKDLFVTNGLKRDLTDQDFLAYFNNNETMRKVAEGAYGLQDLLNKMPSVPIPNYGFLNKGNFVFSNQSQNLGLAQPSFSSGAAYADLDGDGDLDLVVNNLDAPAFIYQNTTVETKHAHYLKVQLKGTAPNTFGFGARVCVFTGTNKQMQEQMPTRGFQSSVEPVLLFGLDSLQQADSVIVYWPNGKMQTLFKIAANQTITLNEANALETRVDAATPKPWYTNVADKVIQGSITHHENEFVDFDVERLIPKMLSTEGPKIAIGDVNGDGLTDFYMGSATGDTAKIFIQLSNGHFRQLPQPAFVADKFFENTGASFIDADGDGDLDLIVASGGNMAPLGSPYLAPRLYLNNGKGIFTKATNGWPSASLNASCVCIADVNNDGLPDVFIGGRNIPGNYGAPASSLLLLNKGKGVFENVTAVSAPAFQQVGMVTDAKWADVDGDGKPELIVVGDWMPVTLFKWMNGKLDKWKTIPQSSGWWNCITVADINHDGHLDFIAGNFGLNSNIKADNAHPAQLYVADFDGNGRQECIPVYYKTDGKAYPYYLKGELEAQIPSIKKNFLAYNAFAGKSIQDIFPSAVLQKALVLEAQQLQTCIFMNDGKGNFIMQPLPVRAQFSPAYTIVANDFNADGITDFFIAGNFFGLKPQTGRLDANDGTLLLGSSSGNYQYVYPATSGLFYTGEARDAVILPLNTGKKALIVSMNNAPLLMFER</sequence>
<evidence type="ECO:0000313" key="4">
    <source>
        <dbReference type="Proteomes" id="UP000249720"/>
    </source>
</evidence>
<dbReference type="Pfam" id="PF13517">
    <property type="entry name" value="FG-GAP_3"/>
    <property type="match status" value="6"/>
</dbReference>
<organism evidence="3 4">
    <name type="scientific">Hydrotalea sandarakina</name>
    <dbReference type="NCBI Taxonomy" id="1004304"/>
    <lineage>
        <taxon>Bacteria</taxon>
        <taxon>Pseudomonadati</taxon>
        <taxon>Bacteroidota</taxon>
        <taxon>Chitinophagia</taxon>
        <taxon>Chitinophagales</taxon>
        <taxon>Chitinophagaceae</taxon>
        <taxon>Hydrotalea</taxon>
    </lineage>
</organism>
<dbReference type="SUPFAM" id="SSF69318">
    <property type="entry name" value="Integrin alpha N-terminal domain"/>
    <property type="match status" value="3"/>
</dbReference>
<dbReference type="RefSeq" id="WP_111295524.1">
    <property type="nucleotide sequence ID" value="NZ_QKZV01000005.1"/>
</dbReference>
<comment type="caution">
    <text evidence="3">The sequence shown here is derived from an EMBL/GenBank/DDBJ whole genome shotgun (WGS) entry which is preliminary data.</text>
</comment>
<dbReference type="InterPro" id="IPR011519">
    <property type="entry name" value="UnbV_ASPIC"/>
</dbReference>
<name>A0A2W7S5W1_9BACT</name>
<dbReference type="InterPro" id="IPR013517">
    <property type="entry name" value="FG-GAP"/>
</dbReference>
<evidence type="ECO:0000259" key="2">
    <source>
        <dbReference type="Pfam" id="PF07593"/>
    </source>
</evidence>
<evidence type="ECO:0000256" key="1">
    <source>
        <dbReference type="ARBA" id="ARBA00022729"/>
    </source>
</evidence>
<evidence type="ECO:0000313" key="3">
    <source>
        <dbReference type="EMBL" id="PZX62359.1"/>
    </source>
</evidence>
<dbReference type="InterPro" id="IPR027039">
    <property type="entry name" value="Crtac1"/>
</dbReference>
<dbReference type="InterPro" id="IPR028994">
    <property type="entry name" value="Integrin_alpha_N"/>
</dbReference>